<evidence type="ECO:0000313" key="8">
    <source>
        <dbReference type="Proteomes" id="UP001241056"/>
    </source>
</evidence>
<feature type="transmembrane region" description="Helical" evidence="6">
    <location>
        <begin position="68"/>
        <end position="86"/>
    </location>
</feature>
<feature type="transmembrane region" description="Helical" evidence="6">
    <location>
        <begin position="133"/>
        <end position="154"/>
    </location>
</feature>
<proteinExistence type="inferred from homology"/>
<dbReference type="Proteomes" id="UP001241056">
    <property type="component" value="Unassembled WGS sequence"/>
</dbReference>
<evidence type="ECO:0000256" key="2">
    <source>
        <dbReference type="ARBA" id="ARBA00009190"/>
    </source>
</evidence>
<protein>
    <recommendedName>
        <fullName evidence="6">GDT1 family protein</fullName>
    </recommendedName>
</protein>
<comment type="similarity">
    <text evidence="2 6">Belongs to the GDT1 family.</text>
</comment>
<keyword evidence="3 6" id="KW-0812">Transmembrane</keyword>
<accession>A0ABT7SPX3</accession>
<dbReference type="PANTHER" id="PTHR12608:SF1">
    <property type="entry name" value="TRANSMEMBRANE PROTEIN 165"/>
    <property type="match status" value="1"/>
</dbReference>
<evidence type="ECO:0000256" key="4">
    <source>
        <dbReference type="ARBA" id="ARBA00022989"/>
    </source>
</evidence>
<dbReference type="EMBL" id="JAUCDY010000008">
    <property type="protein sequence ID" value="MDM7858238.1"/>
    <property type="molecule type" value="Genomic_DNA"/>
</dbReference>
<dbReference type="InterPro" id="IPR001727">
    <property type="entry name" value="GDT1-like"/>
</dbReference>
<feature type="transmembrane region" description="Helical" evidence="6">
    <location>
        <begin position="35"/>
        <end position="56"/>
    </location>
</feature>
<reference evidence="7 8" key="1">
    <citation type="submission" date="2023-06" db="EMBL/GenBank/DDBJ databases">
        <title>Thiopseudomonas sp. CY1220 draft genome sequence.</title>
        <authorList>
            <person name="Zhao G."/>
            <person name="An M."/>
        </authorList>
    </citation>
    <scope>NUCLEOTIDE SEQUENCE [LARGE SCALE GENOMIC DNA]</scope>
    <source>
        <strain evidence="7 8">CY1220</strain>
    </source>
</reference>
<evidence type="ECO:0000313" key="7">
    <source>
        <dbReference type="EMBL" id="MDM7858238.1"/>
    </source>
</evidence>
<dbReference type="Pfam" id="PF01169">
    <property type="entry name" value="GDT1"/>
    <property type="match status" value="2"/>
</dbReference>
<name>A0ABT7SPX3_9GAMM</name>
<evidence type="ECO:0000256" key="5">
    <source>
        <dbReference type="ARBA" id="ARBA00023136"/>
    </source>
</evidence>
<comment type="subcellular location">
    <subcellularLocation>
        <location evidence="1 6">Membrane</location>
        <topology evidence="1 6">Multi-pass membrane protein</topology>
    </subcellularLocation>
</comment>
<sequence length="191" mass="20711">MFESFFVSTAIVAIAEIGDKTQLLAFILAARYRKALPIIAGIFIATVANHLLAVSVGHHVAKLFSQQVLLWILAVSFLLVAAWTLIPDKMDDEEGFLSQYGPFIASLVAFFIAEMADKTQVATVMLAAQFPYFWAVVMGTTLGMLITNVPVVLVGHFAAERLPLKLIRSIAALGFLALAIYSAAQTLNLPL</sequence>
<feature type="transmembrane region" description="Helical" evidence="6">
    <location>
        <begin position="166"/>
        <end position="184"/>
    </location>
</feature>
<keyword evidence="8" id="KW-1185">Reference proteome</keyword>
<evidence type="ECO:0000256" key="6">
    <source>
        <dbReference type="RuleBase" id="RU365102"/>
    </source>
</evidence>
<dbReference type="RefSeq" id="WP_289410912.1">
    <property type="nucleotide sequence ID" value="NZ_JAUCDY010000008.1"/>
</dbReference>
<evidence type="ECO:0000256" key="1">
    <source>
        <dbReference type="ARBA" id="ARBA00004141"/>
    </source>
</evidence>
<dbReference type="PANTHER" id="PTHR12608">
    <property type="entry name" value="TRANSMEMBRANE PROTEIN HTP-1 RELATED"/>
    <property type="match status" value="1"/>
</dbReference>
<feature type="transmembrane region" description="Helical" evidence="6">
    <location>
        <begin position="95"/>
        <end position="113"/>
    </location>
</feature>
<evidence type="ECO:0000256" key="3">
    <source>
        <dbReference type="ARBA" id="ARBA00022692"/>
    </source>
</evidence>
<keyword evidence="5 6" id="KW-0472">Membrane</keyword>
<gene>
    <name evidence="7" type="ORF">QEZ41_08095</name>
</gene>
<keyword evidence="4 6" id="KW-1133">Transmembrane helix</keyword>
<organism evidence="7 8">
    <name type="scientific">Thiopseudomonas acetoxidans</name>
    <dbReference type="NCBI Taxonomy" id="3041622"/>
    <lineage>
        <taxon>Bacteria</taxon>
        <taxon>Pseudomonadati</taxon>
        <taxon>Pseudomonadota</taxon>
        <taxon>Gammaproteobacteria</taxon>
        <taxon>Pseudomonadales</taxon>
        <taxon>Pseudomonadaceae</taxon>
        <taxon>Thiopseudomonas</taxon>
    </lineage>
</organism>
<comment type="caution">
    <text evidence="7">The sequence shown here is derived from an EMBL/GenBank/DDBJ whole genome shotgun (WGS) entry which is preliminary data.</text>
</comment>